<feature type="signal peptide" evidence="1">
    <location>
        <begin position="1"/>
        <end position="20"/>
    </location>
</feature>
<dbReference type="AlphaFoldDB" id="A0A0E3BWH9"/>
<sequence>MKLKKWLGALALAAPAVVLAGSATATRQDVCMGGGGDSDGCSYYDTTITVTVNIDPADVGKPGAFFIGARETNGQPGYTNNINRDTVAMWLLTPTEGWVGFNGGRYEPFEISNAMPSRRVIVPINRQNLCQFIGYDRNIELWAGYGVLSPDKERAVNEFHRINNPRIPPDHIRGVYVYEDMKSGQKYWNVLNAIGCNPYRQPSDGGGG</sequence>
<dbReference type="EMBL" id="AWTN01000124">
    <property type="protein sequence ID" value="KGG84791.1"/>
    <property type="molecule type" value="Genomic_DNA"/>
</dbReference>
<feature type="chain" id="PRO_5002409253" evidence="1">
    <location>
        <begin position="21"/>
        <end position="208"/>
    </location>
</feature>
<dbReference type="Proteomes" id="UP000029567">
    <property type="component" value="Unassembled WGS sequence"/>
</dbReference>
<organism evidence="2 3">
    <name type="scientific">Comamonas thiooxydans</name>
    <dbReference type="NCBI Taxonomy" id="363952"/>
    <lineage>
        <taxon>Bacteria</taxon>
        <taxon>Pseudomonadati</taxon>
        <taxon>Pseudomonadota</taxon>
        <taxon>Betaproteobacteria</taxon>
        <taxon>Burkholderiales</taxon>
        <taxon>Comamonadaceae</taxon>
        <taxon>Comamonas</taxon>
    </lineage>
</organism>
<dbReference type="RefSeq" id="WP_034382590.1">
    <property type="nucleotide sequence ID" value="NZ_AWTN01000124.1"/>
</dbReference>
<keyword evidence="1" id="KW-0732">Signal</keyword>
<gene>
    <name evidence="2" type="ORF">P245_23050</name>
</gene>
<proteinExistence type="predicted"/>
<accession>A0A0E3BWH9</accession>
<evidence type="ECO:0000256" key="1">
    <source>
        <dbReference type="SAM" id="SignalP"/>
    </source>
</evidence>
<evidence type="ECO:0000313" key="3">
    <source>
        <dbReference type="Proteomes" id="UP000029567"/>
    </source>
</evidence>
<protein>
    <submittedName>
        <fullName evidence="2">Uncharacterized protein</fullName>
    </submittedName>
</protein>
<reference evidence="2 3" key="1">
    <citation type="submission" date="2013-09" db="EMBL/GenBank/DDBJ databases">
        <title>High correlation between genotypes and phenotypes of environmental bacteria Comamonas testosteroni strains.</title>
        <authorList>
            <person name="Liu L."/>
            <person name="Zhu W."/>
            <person name="Xia X."/>
            <person name="Xu B."/>
            <person name="Luo M."/>
            <person name="Wang G."/>
        </authorList>
    </citation>
    <scope>NUCLEOTIDE SEQUENCE [LARGE SCALE GENOMIC DNA]</scope>
    <source>
        <strain evidence="2 3">JL14</strain>
    </source>
</reference>
<evidence type="ECO:0000313" key="2">
    <source>
        <dbReference type="EMBL" id="KGG84791.1"/>
    </source>
</evidence>
<name>A0A0E3BWH9_9BURK</name>
<comment type="caution">
    <text evidence="2">The sequence shown here is derived from an EMBL/GenBank/DDBJ whole genome shotgun (WGS) entry which is preliminary data.</text>
</comment>